<dbReference type="PANTHER" id="PTHR10434">
    <property type="entry name" value="1-ACYL-SN-GLYCEROL-3-PHOSPHATE ACYLTRANSFERASE"/>
    <property type="match status" value="1"/>
</dbReference>
<dbReference type="Proteomes" id="UP000681720">
    <property type="component" value="Unassembled WGS sequence"/>
</dbReference>
<evidence type="ECO:0000313" key="8">
    <source>
        <dbReference type="Proteomes" id="UP000681720"/>
    </source>
</evidence>
<dbReference type="EMBL" id="CAJOBJ010001687">
    <property type="protein sequence ID" value="CAF3891485.1"/>
    <property type="molecule type" value="Genomic_DNA"/>
</dbReference>
<dbReference type="GO" id="GO:0003841">
    <property type="term" value="F:1-acylglycerol-3-phosphate O-acyltransferase activity"/>
    <property type="evidence" value="ECO:0007669"/>
    <property type="project" value="UniProtKB-EC"/>
</dbReference>
<dbReference type="SUPFAM" id="SSF69593">
    <property type="entry name" value="Glycerol-3-phosphate (1)-acyltransferase"/>
    <property type="match status" value="1"/>
</dbReference>
<dbReference type="GO" id="GO:0005783">
    <property type="term" value="C:endoplasmic reticulum"/>
    <property type="evidence" value="ECO:0007669"/>
    <property type="project" value="TreeGrafter"/>
</dbReference>
<organism evidence="7 8">
    <name type="scientific">Rotaria magnacalcarata</name>
    <dbReference type="NCBI Taxonomy" id="392030"/>
    <lineage>
        <taxon>Eukaryota</taxon>
        <taxon>Metazoa</taxon>
        <taxon>Spiralia</taxon>
        <taxon>Gnathifera</taxon>
        <taxon>Rotifera</taxon>
        <taxon>Eurotatoria</taxon>
        <taxon>Bdelloidea</taxon>
        <taxon>Philodinida</taxon>
        <taxon>Philodinidae</taxon>
        <taxon>Rotaria</taxon>
    </lineage>
</organism>
<dbReference type="Pfam" id="PF01553">
    <property type="entry name" value="Acyltransferase"/>
    <property type="match status" value="1"/>
</dbReference>
<feature type="transmembrane region" description="Helical" evidence="5">
    <location>
        <begin position="182"/>
        <end position="200"/>
    </location>
</feature>
<accession>A0A8S2LAN5</accession>
<dbReference type="SMART" id="SM00563">
    <property type="entry name" value="PlsC"/>
    <property type="match status" value="1"/>
</dbReference>
<feature type="transmembrane region" description="Helical" evidence="5">
    <location>
        <begin position="70"/>
        <end position="92"/>
    </location>
</feature>
<feature type="transmembrane region" description="Helical" evidence="5">
    <location>
        <begin position="18"/>
        <end position="38"/>
    </location>
</feature>
<protein>
    <recommendedName>
        <fullName evidence="2">1-acylglycerol-3-phosphate O-acyltransferase</fullName>
        <ecNumber evidence="2">2.3.1.51</ecNumber>
    </recommendedName>
</protein>
<evidence type="ECO:0000256" key="2">
    <source>
        <dbReference type="ARBA" id="ARBA00013211"/>
    </source>
</evidence>
<sequence>MFDHHYHDDDGKQSSSKLIWRIINGIGCLFFLFAAFVNLNDHDWYLWVTIYVCTACFLAIELFDYRSSSIVIIYMNAFVFCIIIAFGCHFLFKYQYENTNNSDSMKIHFLHDEEGRELSGLALASSWLFLILLNRLIHFNYRLSFVFVACGLFLTLIPVGMWSVCFVSDDWRQRFPQSKKELLLAGPFGLGSWLAGVEFVDRNNRQRASETMSHIMKNIQSKSLRLWIFPEGTRNTSEKFLPFKLGAFRLAIEAQVPIVPIVFSSYKPIYNADKSNNSYYWRPGCVTIHCLEPISTTGMTLDNDLQRLTEMTQKNMFNAYLTIQTTVNDEKKGK</sequence>
<dbReference type="AlphaFoldDB" id="A0A8S2LAN5"/>
<keyword evidence="5" id="KW-0812">Transmembrane</keyword>
<reference evidence="7" key="1">
    <citation type="submission" date="2021-02" db="EMBL/GenBank/DDBJ databases">
        <authorList>
            <person name="Nowell W R."/>
        </authorList>
    </citation>
    <scope>NUCLEOTIDE SEQUENCE</scope>
</reference>
<evidence type="ECO:0000256" key="4">
    <source>
        <dbReference type="ARBA" id="ARBA00023315"/>
    </source>
</evidence>
<evidence type="ECO:0000313" key="7">
    <source>
        <dbReference type="EMBL" id="CAF3891485.1"/>
    </source>
</evidence>
<dbReference type="CDD" id="cd07989">
    <property type="entry name" value="LPLAT_AGPAT-like"/>
    <property type="match status" value="1"/>
</dbReference>
<keyword evidence="5" id="KW-1133">Transmembrane helix</keyword>
<comment type="caution">
    <text evidence="7">The sequence shown here is derived from an EMBL/GenBank/DDBJ whole genome shotgun (WGS) entry which is preliminary data.</text>
</comment>
<comment type="pathway">
    <text evidence="1">Phospholipid metabolism; CDP-diacylglycerol biosynthesis; CDP-diacylglycerol from sn-glycerol 3-phosphate: step 2/3.</text>
</comment>
<evidence type="ECO:0000259" key="6">
    <source>
        <dbReference type="SMART" id="SM00563"/>
    </source>
</evidence>
<dbReference type="InterPro" id="IPR002123">
    <property type="entry name" value="Plipid/glycerol_acylTrfase"/>
</dbReference>
<dbReference type="EC" id="2.3.1.51" evidence="2"/>
<feature type="transmembrane region" description="Helical" evidence="5">
    <location>
        <begin position="143"/>
        <end position="162"/>
    </location>
</feature>
<feature type="domain" description="Phospholipid/glycerol acyltransferase" evidence="6">
    <location>
        <begin position="145"/>
        <end position="266"/>
    </location>
</feature>
<dbReference type="GO" id="GO:0006654">
    <property type="term" value="P:phosphatidic acid biosynthetic process"/>
    <property type="evidence" value="ECO:0007669"/>
    <property type="project" value="TreeGrafter"/>
</dbReference>
<dbReference type="Pfam" id="PF15071">
    <property type="entry name" value="TMEM220"/>
    <property type="match status" value="1"/>
</dbReference>
<keyword evidence="4" id="KW-0012">Acyltransferase</keyword>
<feature type="transmembrane region" description="Helical" evidence="5">
    <location>
        <begin position="118"/>
        <end position="136"/>
    </location>
</feature>
<proteinExistence type="predicted"/>
<dbReference type="PANTHER" id="PTHR10434:SF11">
    <property type="entry name" value="1-ACYL-SN-GLYCEROL-3-PHOSPHATE ACYLTRANSFERASE"/>
    <property type="match status" value="1"/>
</dbReference>
<dbReference type="InterPro" id="IPR029377">
    <property type="entry name" value="TMEM220"/>
</dbReference>
<gene>
    <name evidence="7" type="ORF">GIL414_LOCUS6071</name>
</gene>
<evidence type="ECO:0000256" key="3">
    <source>
        <dbReference type="ARBA" id="ARBA00022679"/>
    </source>
</evidence>
<keyword evidence="3" id="KW-0808">Transferase</keyword>
<evidence type="ECO:0000256" key="1">
    <source>
        <dbReference type="ARBA" id="ARBA00004728"/>
    </source>
</evidence>
<feature type="transmembrane region" description="Helical" evidence="5">
    <location>
        <begin position="44"/>
        <end position="63"/>
    </location>
</feature>
<name>A0A8S2LAN5_9BILA</name>
<evidence type="ECO:0000256" key="5">
    <source>
        <dbReference type="SAM" id="Phobius"/>
    </source>
</evidence>
<keyword evidence="5" id="KW-0472">Membrane</keyword>